<gene>
    <name evidence="7" type="ORF">Deia_00503</name>
</gene>
<dbReference type="InterPro" id="IPR047272">
    <property type="entry name" value="S49_SppA_C"/>
</dbReference>
<evidence type="ECO:0000259" key="6">
    <source>
        <dbReference type="Pfam" id="PF01343"/>
    </source>
</evidence>
<keyword evidence="5" id="KW-0812">Transmembrane</keyword>
<feature type="transmembrane region" description="Helical" evidence="5">
    <location>
        <begin position="30"/>
        <end position="52"/>
    </location>
</feature>
<dbReference type="InterPro" id="IPR004635">
    <property type="entry name" value="Pept_S49_SppA"/>
</dbReference>
<keyword evidence="2" id="KW-0645">Protease</keyword>
<evidence type="ECO:0000256" key="2">
    <source>
        <dbReference type="ARBA" id="ARBA00022670"/>
    </source>
</evidence>
<evidence type="ECO:0000313" key="8">
    <source>
        <dbReference type="Proteomes" id="UP000321934"/>
    </source>
</evidence>
<dbReference type="PANTHER" id="PTHR42987:SF6">
    <property type="entry name" value="PROTEINASE IV"/>
    <property type="match status" value="1"/>
</dbReference>
<organism evidence="7 8">
    <name type="scientific">Candidatus Deianiraea vastatrix</name>
    <dbReference type="NCBI Taxonomy" id="2163644"/>
    <lineage>
        <taxon>Bacteria</taxon>
        <taxon>Pseudomonadati</taxon>
        <taxon>Pseudomonadota</taxon>
        <taxon>Alphaproteobacteria</taxon>
        <taxon>Rickettsiales</taxon>
        <taxon>Candidatus Deianiraeaceae</taxon>
        <taxon>Candidatus Deianiraea</taxon>
    </lineage>
</organism>
<dbReference type="GO" id="GO:0004176">
    <property type="term" value="F:ATP-dependent peptidase activity"/>
    <property type="evidence" value="ECO:0007669"/>
    <property type="project" value="InterPro"/>
</dbReference>
<reference evidence="7 8" key="1">
    <citation type="journal article" date="2019" name="ISME J.">
        <title>Deianiraea, an extracellular bacterium associated with the ciliate Paramecium, suggests an alternative scenario for the evolution of Rickettsiales.</title>
        <authorList>
            <person name="Castelli M."/>
            <person name="Sabaneyeva E."/>
            <person name="Lanzoni O."/>
            <person name="Lebedeva N."/>
            <person name="Floriano A.M."/>
            <person name="Gaiarsa S."/>
            <person name="Benken K."/>
            <person name="Modeo L."/>
            <person name="Bandi C."/>
            <person name="Potekhin A."/>
            <person name="Sassera D."/>
            <person name="Petroni G."/>
        </authorList>
    </citation>
    <scope>NUCLEOTIDE SEQUENCE [LARGE SCALE GENOMIC DNA]</scope>
    <source>
        <strain evidence="7">CyL4-1</strain>
    </source>
</reference>
<feature type="domain" description="Peptidase S49" evidence="6">
    <location>
        <begin position="193"/>
        <end position="341"/>
    </location>
</feature>
<evidence type="ECO:0000313" key="7">
    <source>
        <dbReference type="EMBL" id="QED23300.1"/>
    </source>
</evidence>
<dbReference type="AlphaFoldDB" id="A0A5B8XDI2"/>
<dbReference type="InterPro" id="IPR029045">
    <property type="entry name" value="ClpP/crotonase-like_dom_sf"/>
</dbReference>
<keyword evidence="8" id="KW-1185">Reference proteome</keyword>
<evidence type="ECO:0000256" key="1">
    <source>
        <dbReference type="ARBA" id="ARBA00008683"/>
    </source>
</evidence>
<keyword evidence="5" id="KW-0472">Membrane</keyword>
<dbReference type="Pfam" id="PF01343">
    <property type="entry name" value="Peptidase_S49"/>
    <property type="match status" value="1"/>
</dbReference>
<dbReference type="CDD" id="cd07023">
    <property type="entry name" value="S49_Sppa_N_C"/>
    <property type="match status" value="1"/>
</dbReference>
<sequence>MINLKNLINKIKNTKYIQNILHSFLYAFNIFYKVPFVGTLLLKFINLIKFFYKAIYNKLSKFIKFFQISKNNTIPLLNTDPNIVSVLINTSQENQKFKKLFTISFILIVILLCLIGFKKFHFYNSSSMPDIKISKGFVAHIAIEGVIHKDKDIYDSLVKIESNDSIKAVILSINSPGGSVEPSERIFQLIRKIDEKKPVVVCMESVAASGGYMIAVAGRHIFAMNSTITGSIGVYTQSLEIVELAQKLGIKMNYIKTSPIKGSPHMFEKISDDVIKMEQDLITQMHDLFKNIVAERRGMTKQEVDFISQGQIFTGMSALKYRLIDEIGNENDALKWLIDQKLVSKDIKMSEIHLKPEKDSTKFFSFAKHIGQNFTEGLLLSFKEKEFKEFMY</sequence>
<dbReference type="NCBIfam" id="TIGR00706">
    <property type="entry name" value="SppA_dom"/>
    <property type="match status" value="1"/>
</dbReference>
<keyword evidence="5" id="KW-1133">Transmembrane helix</keyword>
<keyword evidence="3" id="KW-0378">Hydrolase</keyword>
<dbReference type="InterPro" id="IPR001907">
    <property type="entry name" value="ClpP"/>
</dbReference>
<comment type="similarity">
    <text evidence="1">Belongs to the peptidase S49 family.</text>
</comment>
<dbReference type="GO" id="GO:0006508">
    <property type="term" value="P:proteolysis"/>
    <property type="evidence" value="ECO:0007669"/>
    <property type="project" value="UniProtKB-KW"/>
</dbReference>
<evidence type="ECO:0000256" key="3">
    <source>
        <dbReference type="ARBA" id="ARBA00022801"/>
    </source>
</evidence>
<proteinExistence type="inferred from homology"/>
<evidence type="ECO:0000256" key="5">
    <source>
        <dbReference type="SAM" id="Phobius"/>
    </source>
</evidence>
<feature type="transmembrane region" description="Helical" evidence="5">
    <location>
        <begin position="100"/>
        <end position="117"/>
    </location>
</feature>
<accession>A0A5B8XDI2</accession>
<dbReference type="PANTHER" id="PTHR42987">
    <property type="entry name" value="PEPTIDASE S49"/>
    <property type="match status" value="1"/>
</dbReference>
<dbReference type="GO" id="GO:0004252">
    <property type="term" value="F:serine-type endopeptidase activity"/>
    <property type="evidence" value="ECO:0007669"/>
    <property type="project" value="InterPro"/>
</dbReference>
<dbReference type="Proteomes" id="UP000321934">
    <property type="component" value="Chromosome"/>
</dbReference>
<dbReference type="PRINTS" id="PR00127">
    <property type="entry name" value="CLPPROTEASEP"/>
</dbReference>
<dbReference type="EMBL" id="CP029077">
    <property type="protein sequence ID" value="QED23300.1"/>
    <property type="molecule type" value="Genomic_DNA"/>
</dbReference>
<dbReference type="InterPro" id="IPR002142">
    <property type="entry name" value="Peptidase_S49"/>
</dbReference>
<dbReference type="SUPFAM" id="SSF52096">
    <property type="entry name" value="ClpP/crotonase"/>
    <property type="match status" value="1"/>
</dbReference>
<keyword evidence="4" id="KW-0720">Serine protease</keyword>
<evidence type="ECO:0000256" key="4">
    <source>
        <dbReference type="ARBA" id="ARBA00022825"/>
    </source>
</evidence>
<dbReference type="Gene3D" id="3.90.226.10">
    <property type="entry name" value="2-enoyl-CoA Hydratase, Chain A, domain 1"/>
    <property type="match status" value="2"/>
</dbReference>
<name>A0A5B8XDI2_9RICK</name>
<protein>
    <submittedName>
        <fullName evidence="7">Signal peptide peptidase SppA</fullName>
    </submittedName>
</protein>